<reference evidence="10 11" key="1">
    <citation type="submission" date="2015-05" db="EMBL/GenBank/DDBJ databases">
        <title>Genome sequencing project for genomic taxonomy and phylogenomics of Bacillus-like bacteria.</title>
        <authorList>
            <person name="Liu B."/>
            <person name="Wang J."/>
            <person name="Zhu Y."/>
            <person name="Liu G."/>
            <person name="Chen Q."/>
            <person name="Chen Z."/>
            <person name="Lan J."/>
            <person name="Che J."/>
            <person name="Ge C."/>
            <person name="Shi H."/>
            <person name="Pan Z."/>
            <person name="Liu X."/>
        </authorList>
    </citation>
    <scope>NUCLEOTIDE SEQUENCE [LARGE SCALE GENOMIC DNA]</scope>
    <source>
        <strain evidence="10 11">DSM 9885</strain>
    </source>
</reference>
<evidence type="ECO:0000256" key="2">
    <source>
        <dbReference type="ARBA" id="ARBA00004496"/>
    </source>
</evidence>
<keyword evidence="6" id="KW-0598">Phosphotransferase system</keyword>
<accession>A0A0H0SLP2</accession>
<name>A0A0H0SLP2_9BACL</name>
<dbReference type="GeneID" id="95752587"/>
<dbReference type="RefSeq" id="WP_047070224.1">
    <property type="nucleotide sequence ID" value="NZ_BJOL01000006.1"/>
</dbReference>
<dbReference type="Gene3D" id="3.30.1340.10">
    <property type="entry name" value="HPr-like"/>
    <property type="match status" value="1"/>
</dbReference>
<dbReference type="PRINTS" id="PR00107">
    <property type="entry name" value="PHOSPHOCPHPR"/>
</dbReference>
<keyword evidence="13" id="KW-1185">Reference proteome</keyword>
<protein>
    <recommendedName>
        <fullName evidence="3">Phosphocarrier protein HPr</fullName>
    </recommendedName>
</protein>
<evidence type="ECO:0000313" key="11">
    <source>
        <dbReference type="Proteomes" id="UP000035218"/>
    </source>
</evidence>
<evidence type="ECO:0000256" key="6">
    <source>
        <dbReference type="ARBA" id="ARBA00022683"/>
    </source>
</evidence>
<evidence type="ECO:0000313" key="9">
    <source>
        <dbReference type="EMBL" id="GED57183.1"/>
    </source>
</evidence>
<dbReference type="KEGG" id="bfm:BP422_24740"/>
<dbReference type="OrthoDB" id="9809047at2"/>
<evidence type="ECO:0000256" key="5">
    <source>
        <dbReference type="ARBA" id="ARBA00022597"/>
    </source>
</evidence>
<proteinExistence type="predicted"/>
<feature type="domain" description="HPr" evidence="7">
    <location>
        <begin position="1"/>
        <end position="86"/>
    </location>
</feature>
<keyword evidence="4" id="KW-0963">Cytoplasm</keyword>
<reference evidence="9 13" key="3">
    <citation type="submission" date="2019-06" db="EMBL/GenBank/DDBJ databases">
        <title>Whole genome shotgun sequence of Brevibacillus formosus NBRC 15716.</title>
        <authorList>
            <person name="Hosoyama A."/>
            <person name="Uohara A."/>
            <person name="Ohji S."/>
            <person name="Ichikawa N."/>
        </authorList>
    </citation>
    <scope>NUCLEOTIDE SEQUENCE [LARGE SCALE GENOMIC DNA]</scope>
    <source>
        <strain evidence="9 13">NBRC 15716</strain>
    </source>
</reference>
<evidence type="ECO:0000256" key="1">
    <source>
        <dbReference type="ARBA" id="ARBA00003681"/>
    </source>
</evidence>
<evidence type="ECO:0000259" key="7">
    <source>
        <dbReference type="PROSITE" id="PS51350"/>
    </source>
</evidence>
<comment type="function">
    <text evidence="1">General (non sugar-specific) component of the phosphoenolpyruvate-dependent sugar phosphotransferase system (sugar PTS). This major carbohydrate active-transport system catalyzes the phosphorylation of incoming sugar substrates concomitantly with their translocation across the cell membrane. The phosphoryl group from phosphoenolpyruvate (PEP) is transferred to the phosphoryl carrier protein HPr by enzyme I. Phospho-HPr then transfers it to the PTS EIIA domain.</text>
</comment>
<evidence type="ECO:0000313" key="10">
    <source>
        <dbReference type="EMBL" id="KLH99374.1"/>
    </source>
</evidence>
<comment type="subcellular location">
    <subcellularLocation>
        <location evidence="2">Cytoplasm</location>
    </subcellularLocation>
</comment>
<organism evidence="8 12">
    <name type="scientific">Brevibacillus formosus</name>
    <dbReference type="NCBI Taxonomy" id="54913"/>
    <lineage>
        <taxon>Bacteria</taxon>
        <taxon>Bacillati</taxon>
        <taxon>Bacillota</taxon>
        <taxon>Bacilli</taxon>
        <taxon>Bacillales</taxon>
        <taxon>Paenibacillaceae</taxon>
        <taxon>Brevibacillus</taxon>
    </lineage>
</organism>
<dbReference type="PANTHER" id="PTHR33705">
    <property type="entry name" value="PHOSPHOCARRIER PROTEIN HPR"/>
    <property type="match status" value="1"/>
</dbReference>
<dbReference type="AlphaFoldDB" id="A0A0H0SLP2"/>
<dbReference type="CDD" id="cd00367">
    <property type="entry name" value="PTS-HPr_like"/>
    <property type="match status" value="1"/>
</dbReference>
<dbReference type="InterPro" id="IPR000032">
    <property type="entry name" value="HPr-like"/>
</dbReference>
<dbReference type="SUPFAM" id="SSF55594">
    <property type="entry name" value="HPr-like"/>
    <property type="match status" value="1"/>
</dbReference>
<keyword evidence="5 8" id="KW-0762">Sugar transport</keyword>
<dbReference type="Proteomes" id="UP000319498">
    <property type="component" value="Unassembled WGS sequence"/>
</dbReference>
<dbReference type="Proteomes" id="UP000035218">
    <property type="component" value="Unassembled WGS sequence"/>
</dbReference>
<dbReference type="InterPro" id="IPR050399">
    <property type="entry name" value="HPr"/>
</dbReference>
<dbReference type="PANTHER" id="PTHR33705:SF2">
    <property type="entry name" value="PHOSPHOCARRIER PROTEIN NPR"/>
    <property type="match status" value="1"/>
</dbReference>
<evidence type="ECO:0000256" key="3">
    <source>
        <dbReference type="ARBA" id="ARBA00020422"/>
    </source>
</evidence>
<dbReference type="EMBL" id="CP018145">
    <property type="protein sequence ID" value="ASJ56488.1"/>
    <property type="molecule type" value="Genomic_DNA"/>
</dbReference>
<dbReference type="EMBL" id="BJOL01000006">
    <property type="protein sequence ID" value="GED57183.1"/>
    <property type="molecule type" value="Genomic_DNA"/>
</dbReference>
<dbReference type="InterPro" id="IPR035895">
    <property type="entry name" value="HPr-like_sf"/>
</dbReference>
<dbReference type="PROSITE" id="PS51350">
    <property type="entry name" value="PTS_HPR_DOM"/>
    <property type="match status" value="1"/>
</dbReference>
<dbReference type="InterPro" id="IPR001020">
    <property type="entry name" value="PTS_HPr_His_P_site"/>
</dbReference>
<keyword evidence="5 8" id="KW-0813">Transport</keyword>
<dbReference type="GO" id="GO:0009401">
    <property type="term" value="P:phosphoenolpyruvate-dependent sugar phosphotransferase system"/>
    <property type="evidence" value="ECO:0007669"/>
    <property type="project" value="UniProtKB-KW"/>
</dbReference>
<dbReference type="Pfam" id="PF00381">
    <property type="entry name" value="PTS-HPr"/>
    <property type="match status" value="1"/>
</dbReference>
<dbReference type="EMBL" id="LDCN01000003">
    <property type="protein sequence ID" value="KLH99374.1"/>
    <property type="molecule type" value="Genomic_DNA"/>
</dbReference>
<sequence length="86" mass="9276">MLTNTFTIQNPTGLHARPATLFVQKATSFPCEVNVIKGTKKINGKSIMGLMTLGAKMGEQITLEITGEQAEQAMEELGKLLMSVHG</sequence>
<dbReference type="NCBIfam" id="TIGR01003">
    <property type="entry name" value="PTS_HPr_family"/>
    <property type="match status" value="1"/>
</dbReference>
<reference evidence="8 12" key="2">
    <citation type="submission" date="2016-11" db="EMBL/GenBank/DDBJ databases">
        <authorList>
            <person name="Jaros S."/>
            <person name="Januszkiewicz K."/>
            <person name="Wedrychowicz H."/>
        </authorList>
    </citation>
    <scope>NUCLEOTIDE SEQUENCE [LARGE SCALE GENOMIC DNA]</scope>
    <source>
        <strain evidence="8 12">NF2</strain>
    </source>
</reference>
<dbReference type="PROSITE" id="PS00369">
    <property type="entry name" value="PTS_HPR_HIS"/>
    <property type="match status" value="1"/>
</dbReference>
<gene>
    <name evidence="10" type="ORF">AA984_12810</name>
    <name evidence="9" type="ORF">BFO01nite_13150</name>
    <name evidence="8" type="ORF">BP422_24740</name>
</gene>
<dbReference type="GO" id="GO:0005737">
    <property type="term" value="C:cytoplasm"/>
    <property type="evidence" value="ECO:0007669"/>
    <property type="project" value="UniProtKB-SubCell"/>
</dbReference>
<dbReference type="Proteomes" id="UP000197781">
    <property type="component" value="Chromosome"/>
</dbReference>
<dbReference type="PROSITE" id="PS00589">
    <property type="entry name" value="PTS_HPR_SER"/>
    <property type="match status" value="1"/>
</dbReference>
<dbReference type="InterPro" id="IPR002114">
    <property type="entry name" value="PTS_HPr_Ser_P_site"/>
</dbReference>
<evidence type="ECO:0000256" key="4">
    <source>
        <dbReference type="ARBA" id="ARBA00022490"/>
    </source>
</evidence>
<evidence type="ECO:0000313" key="13">
    <source>
        <dbReference type="Proteomes" id="UP000319498"/>
    </source>
</evidence>
<evidence type="ECO:0000313" key="8">
    <source>
        <dbReference type="EMBL" id="ASJ56488.1"/>
    </source>
</evidence>
<evidence type="ECO:0000313" key="12">
    <source>
        <dbReference type="Proteomes" id="UP000197781"/>
    </source>
</evidence>